<gene>
    <name evidence="3" type="ORF">FWILDA_LOCUS14785</name>
</gene>
<keyword evidence="1" id="KW-0175">Coiled coil</keyword>
<evidence type="ECO:0000256" key="2">
    <source>
        <dbReference type="SAM" id="MobiDB-lite"/>
    </source>
</evidence>
<comment type="caution">
    <text evidence="3">The sequence shown here is derived from an EMBL/GenBank/DDBJ whole genome shotgun (WGS) entry which is preliminary data.</text>
</comment>
<feature type="compositionally biased region" description="Acidic residues" evidence="2">
    <location>
        <begin position="177"/>
        <end position="188"/>
    </location>
</feature>
<feature type="region of interest" description="Disordered" evidence="2">
    <location>
        <begin position="167"/>
        <end position="196"/>
    </location>
</feature>
<evidence type="ECO:0000313" key="3">
    <source>
        <dbReference type="EMBL" id="CAI2190858.1"/>
    </source>
</evidence>
<feature type="coiled-coil region" evidence="1">
    <location>
        <begin position="221"/>
        <end position="251"/>
    </location>
</feature>
<proteinExistence type="predicted"/>
<evidence type="ECO:0000256" key="1">
    <source>
        <dbReference type="SAM" id="Coils"/>
    </source>
</evidence>
<feature type="coiled-coil region" evidence="1">
    <location>
        <begin position="75"/>
        <end position="102"/>
    </location>
</feature>
<name>A0A9W4T163_9GLOM</name>
<evidence type="ECO:0000313" key="4">
    <source>
        <dbReference type="Proteomes" id="UP001153678"/>
    </source>
</evidence>
<dbReference type="AlphaFoldDB" id="A0A9W4T163"/>
<dbReference type="EMBL" id="CAMKVN010006893">
    <property type="protein sequence ID" value="CAI2190858.1"/>
    <property type="molecule type" value="Genomic_DNA"/>
</dbReference>
<sequence length="499" mass="58305">MTLTELKPGTMKGFVDPYFVINSLENWDLCSFAKSFEESKFTRKNCLYFYKEGLKNICNMPEFDDKQKDKAKELLFSYKEQKKQNLKMLEALENKNNSYSARSVIFQDRLALLVDTAKSANATLNVTFAQAMLLASPEQYPLGQSPLEQSPLPEQSRHDVNQVSLNPFLAGSKHDREEEEDNSEEEYNADQTKPPKTKPEYYDVIFFNVIDKNGFLETLGKDSVARMLEDIKEEEEETEETQDNIKQKIKSLLDGIILRDISKTKNKFQQYKDHNNSFEKVFALNFIDHMIKLMEGSNLLLEPMSEGTYIKHALKQALRDIMIKRRMTIADLLEKKIDTIITLKEEDEEFSVVEVSGPPLKQDWTHFKGDRMKIIKMLKTLMNRLAELRPNSNIRKIKLYAMQSYLNQLTVYEFRLKYAEVYTMIEVLKIPFPKSWKDMKGACEIIIDLLKYERLLSESSETIKDFLWNDYDTGKNTQMTKMTTRMIYSPGRIKKTRTS</sequence>
<organism evidence="3 4">
    <name type="scientific">Funneliformis geosporum</name>
    <dbReference type="NCBI Taxonomy" id="1117311"/>
    <lineage>
        <taxon>Eukaryota</taxon>
        <taxon>Fungi</taxon>
        <taxon>Fungi incertae sedis</taxon>
        <taxon>Mucoromycota</taxon>
        <taxon>Glomeromycotina</taxon>
        <taxon>Glomeromycetes</taxon>
        <taxon>Glomerales</taxon>
        <taxon>Glomeraceae</taxon>
        <taxon>Funneliformis</taxon>
    </lineage>
</organism>
<reference evidence="3" key="1">
    <citation type="submission" date="2022-08" db="EMBL/GenBank/DDBJ databases">
        <authorList>
            <person name="Kallberg Y."/>
            <person name="Tangrot J."/>
            <person name="Rosling A."/>
        </authorList>
    </citation>
    <scope>NUCLEOTIDE SEQUENCE</scope>
    <source>
        <strain evidence="3">Wild A</strain>
    </source>
</reference>
<dbReference type="Proteomes" id="UP001153678">
    <property type="component" value="Unassembled WGS sequence"/>
</dbReference>
<accession>A0A9W4T163</accession>
<protein>
    <submittedName>
        <fullName evidence="3">2880_t:CDS:1</fullName>
    </submittedName>
</protein>
<keyword evidence="4" id="KW-1185">Reference proteome</keyword>